<dbReference type="AlphaFoldDB" id="A0A7R8WEH9"/>
<feature type="non-terminal residue" evidence="2">
    <location>
        <position position="202"/>
    </location>
</feature>
<reference evidence="2" key="1">
    <citation type="submission" date="2020-11" db="EMBL/GenBank/DDBJ databases">
        <authorList>
            <person name="Tran Van P."/>
        </authorList>
    </citation>
    <scope>NUCLEOTIDE SEQUENCE</scope>
</reference>
<sequence>MNSDWDGSPSALSRVPLVPSFPMESPRWQDFAANLLFPQPDGSSMPPGHPHVPSSMPPAYPYPPMPPTDRHLTGQEHLAHQNMSLMPNVGSAMVSSLNLSVPHNSSLPEQPPSTLTLESPHTALHLQHSSSSDNLLLYYQGVHPSTSESLVSLSSASSLPAVPTSSVAVPTSSGPSDQDFFPMLSDEFGSLMEMPPSSAPAE</sequence>
<feature type="compositionally biased region" description="Low complexity" evidence="1">
    <location>
        <begin position="161"/>
        <end position="176"/>
    </location>
</feature>
<organism evidence="2">
    <name type="scientific">Cyprideis torosa</name>
    <dbReference type="NCBI Taxonomy" id="163714"/>
    <lineage>
        <taxon>Eukaryota</taxon>
        <taxon>Metazoa</taxon>
        <taxon>Ecdysozoa</taxon>
        <taxon>Arthropoda</taxon>
        <taxon>Crustacea</taxon>
        <taxon>Oligostraca</taxon>
        <taxon>Ostracoda</taxon>
        <taxon>Podocopa</taxon>
        <taxon>Podocopida</taxon>
        <taxon>Cytherocopina</taxon>
        <taxon>Cytheroidea</taxon>
        <taxon>Cytherideidae</taxon>
        <taxon>Cyprideis</taxon>
    </lineage>
</organism>
<protein>
    <submittedName>
        <fullName evidence="2">Uncharacterized protein</fullName>
    </submittedName>
</protein>
<evidence type="ECO:0000313" key="2">
    <source>
        <dbReference type="EMBL" id="CAD7229519.1"/>
    </source>
</evidence>
<gene>
    <name evidence="2" type="ORF">CTOB1V02_LOCUS7388</name>
</gene>
<name>A0A7R8WEH9_9CRUS</name>
<proteinExistence type="predicted"/>
<accession>A0A7R8WEH9</accession>
<evidence type="ECO:0000256" key="1">
    <source>
        <dbReference type="SAM" id="MobiDB-lite"/>
    </source>
</evidence>
<dbReference type="EMBL" id="OB662112">
    <property type="protein sequence ID" value="CAD7229519.1"/>
    <property type="molecule type" value="Genomic_DNA"/>
</dbReference>
<feature type="region of interest" description="Disordered" evidence="1">
    <location>
        <begin position="161"/>
        <end position="183"/>
    </location>
</feature>